<dbReference type="AlphaFoldDB" id="A0A0T6LLM5"/>
<dbReference type="InterPro" id="IPR050267">
    <property type="entry name" value="Anti-sigma-factor_SerPK"/>
</dbReference>
<dbReference type="PANTHER" id="PTHR35526">
    <property type="entry name" value="ANTI-SIGMA-F FACTOR RSBW-RELATED"/>
    <property type="match status" value="1"/>
</dbReference>
<dbReference type="eggNOG" id="COG2172">
    <property type="taxonomic scope" value="Bacteria"/>
</dbReference>
<comment type="caution">
    <text evidence="4">The sequence shown here is derived from an EMBL/GenBank/DDBJ whole genome shotgun (WGS) entry which is preliminary data.</text>
</comment>
<dbReference type="Gene3D" id="3.30.565.10">
    <property type="entry name" value="Histidine kinase-like ATPase, C-terminal domain"/>
    <property type="match status" value="1"/>
</dbReference>
<evidence type="ECO:0000313" key="4">
    <source>
        <dbReference type="EMBL" id="KRV46974.1"/>
    </source>
</evidence>
<keyword evidence="1" id="KW-0808">Transferase</keyword>
<dbReference type="EMBL" id="LLZU01000038">
    <property type="protein sequence ID" value="KRV46974.1"/>
    <property type="molecule type" value="Genomic_DNA"/>
</dbReference>
<keyword evidence="5" id="KW-1185">Reference proteome</keyword>
<dbReference type="Proteomes" id="UP000050867">
    <property type="component" value="Unassembled WGS sequence"/>
</dbReference>
<dbReference type="STRING" id="76728.AQ490_09435"/>
<evidence type="ECO:0000256" key="2">
    <source>
        <dbReference type="SAM" id="MobiDB-lite"/>
    </source>
</evidence>
<feature type="region of interest" description="Disordered" evidence="2">
    <location>
        <begin position="184"/>
        <end position="205"/>
    </location>
</feature>
<accession>A0A0T6LLM5</accession>
<evidence type="ECO:0000256" key="1">
    <source>
        <dbReference type="ARBA" id="ARBA00022527"/>
    </source>
</evidence>
<dbReference type="Pfam" id="PF13581">
    <property type="entry name" value="HATPase_c_2"/>
    <property type="match status" value="1"/>
</dbReference>
<dbReference type="CDD" id="cd16936">
    <property type="entry name" value="HATPase_RsbW-like"/>
    <property type="match status" value="1"/>
</dbReference>
<evidence type="ECO:0000259" key="3">
    <source>
        <dbReference type="Pfam" id="PF13581"/>
    </source>
</evidence>
<dbReference type="PANTHER" id="PTHR35526:SF3">
    <property type="entry name" value="ANTI-SIGMA-F FACTOR RSBW"/>
    <property type="match status" value="1"/>
</dbReference>
<feature type="domain" description="Histidine kinase/HSP90-like ATPase" evidence="3">
    <location>
        <begin position="14"/>
        <end position="111"/>
    </location>
</feature>
<organism evidence="4 5">
    <name type="scientific">Wenjunlia vitaminophila</name>
    <name type="common">Streptomyces vitaminophilus</name>
    <dbReference type="NCBI Taxonomy" id="76728"/>
    <lineage>
        <taxon>Bacteria</taxon>
        <taxon>Bacillati</taxon>
        <taxon>Actinomycetota</taxon>
        <taxon>Actinomycetes</taxon>
        <taxon>Kitasatosporales</taxon>
        <taxon>Streptomycetaceae</taxon>
        <taxon>Wenjunlia</taxon>
    </lineage>
</organism>
<evidence type="ECO:0000313" key="5">
    <source>
        <dbReference type="Proteomes" id="UP000050867"/>
    </source>
</evidence>
<proteinExistence type="predicted"/>
<dbReference type="InterPro" id="IPR036890">
    <property type="entry name" value="HATPase_C_sf"/>
</dbReference>
<keyword evidence="1" id="KW-0723">Serine/threonine-protein kinase</keyword>
<protein>
    <recommendedName>
        <fullName evidence="3">Histidine kinase/HSP90-like ATPase domain-containing protein</fullName>
    </recommendedName>
</protein>
<dbReference type="InterPro" id="IPR003594">
    <property type="entry name" value="HATPase_dom"/>
</dbReference>
<dbReference type="SUPFAM" id="SSF55874">
    <property type="entry name" value="ATPase domain of HSP90 chaperone/DNA topoisomerase II/histidine kinase"/>
    <property type="match status" value="1"/>
</dbReference>
<feature type="compositionally biased region" description="Basic and acidic residues" evidence="2">
    <location>
        <begin position="184"/>
        <end position="194"/>
    </location>
</feature>
<keyword evidence="1" id="KW-0418">Kinase</keyword>
<dbReference type="GO" id="GO:0004674">
    <property type="term" value="F:protein serine/threonine kinase activity"/>
    <property type="evidence" value="ECO:0007669"/>
    <property type="project" value="UniProtKB-KW"/>
</dbReference>
<reference evidence="4 5" key="1">
    <citation type="submission" date="2015-10" db="EMBL/GenBank/DDBJ databases">
        <title>Draft genome sequence of pyrrolomycin-producing Streptomyces vitaminophilus.</title>
        <authorList>
            <person name="Graham D.E."/>
            <person name="Mahan K.M."/>
            <person name="Klingeman D.M."/>
            <person name="Hettich R.L."/>
            <person name="Parry R.J."/>
        </authorList>
    </citation>
    <scope>NUCLEOTIDE SEQUENCE [LARGE SCALE GENOMIC DNA]</scope>
    <source>
        <strain evidence="4 5">ATCC 31673</strain>
    </source>
</reference>
<name>A0A0T6LLM5_WENVI</name>
<gene>
    <name evidence="4" type="ORF">AQ490_09435</name>
</gene>
<sequence length="205" mass="22030">MGAALADWRLLPLLDDAVYCVNELVINAVQHAVGPASARPRDRTVTVAARYRRPWEVVLEVGDDDPRFPGESEPMADDDELAQCGRGLSIVRTLADELGWTRTAAGGKLVIVRFAANRRTGDGPGIAGDLPTPVAVCARCARRACWGCGDVPDLAPPPEYPSARSAHVATARSGHHGVVLELHGTRREHERAREAGTGCTDGRRR</sequence>